<feature type="compositionally biased region" description="Basic and acidic residues" evidence="1">
    <location>
        <begin position="155"/>
        <end position="185"/>
    </location>
</feature>
<dbReference type="GO" id="GO:0005634">
    <property type="term" value="C:nucleus"/>
    <property type="evidence" value="ECO:0007669"/>
    <property type="project" value="TreeGrafter"/>
</dbReference>
<evidence type="ECO:0000313" key="3">
    <source>
        <dbReference type="Proteomes" id="UP000195402"/>
    </source>
</evidence>
<dbReference type="GO" id="GO:0005737">
    <property type="term" value="C:cytoplasm"/>
    <property type="evidence" value="ECO:0007669"/>
    <property type="project" value="TreeGrafter"/>
</dbReference>
<dbReference type="PANTHER" id="PTHR31968">
    <property type="entry name" value="SERINE/ARGININE-RELATED PROTEIN 53"/>
    <property type="match status" value="1"/>
</dbReference>
<feature type="compositionally biased region" description="Basic and acidic residues" evidence="1">
    <location>
        <begin position="224"/>
        <end position="248"/>
    </location>
</feature>
<dbReference type="EMBL" id="MVGT01002224">
    <property type="protein sequence ID" value="OVA09118.1"/>
    <property type="molecule type" value="Genomic_DNA"/>
</dbReference>
<dbReference type="AlphaFoldDB" id="A0A200QF38"/>
<organism evidence="2 3">
    <name type="scientific">Macleaya cordata</name>
    <name type="common">Five-seeded plume-poppy</name>
    <name type="synonym">Bocconia cordata</name>
    <dbReference type="NCBI Taxonomy" id="56857"/>
    <lineage>
        <taxon>Eukaryota</taxon>
        <taxon>Viridiplantae</taxon>
        <taxon>Streptophyta</taxon>
        <taxon>Embryophyta</taxon>
        <taxon>Tracheophyta</taxon>
        <taxon>Spermatophyta</taxon>
        <taxon>Magnoliopsida</taxon>
        <taxon>Ranunculales</taxon>
        <taxon>Papaveraceae</taxon>
        <taxon>Papaveroideae</taxon>
        <taxon>Macleaya</taxon>
    </lineage>
</organism>
<accession>A0A200QF38</accession>
<dbReference type="FunCoup" id="A0A200QF38">
    <property type="interactions" value="742"/>
</dbReference>
<protein>
    <submittedName>
        <fullName evidence="2">Uncharacterized protein</fullName>
    </submittedName>
</protein>
<dbReference type="InterPro" id="IPR034604">
    <property type="entry name" value="SRRP53"/>
</dbReference>
<dbReference type="OrthoDB" id="1939205at2759"/>
<reference evidence="2 3" key="1">
    <citation type="journal article" date="2017" name="Mol. Plant">
        <title>The Genome of Medicinal Plant Macleaya cordata Provides New Insights into Benzylisoquinoline Alkaloids Metabolism.</title>
        <authorList>
            <person name="Liu X."/>
            <person name="Liu Y."/>
            <person name="Huang P."/>
            <person name="Ma Y."/>
            <person name="Qing Z."/>
            <person name="Tang Q."/>
            <person name="Cao H."/>
            <person name="Cheng P."/>
            <person name="Zheng Y."/>
            <person name="Yuan Z."/>
            <person name="Zhou Y."/>
            <person name="Liu J."/>
            <person name="Tang Z."/>
            <person name="Zhuo Y."/>
            <person name="Zhang Y."/>
            <person name="Yu L."/>
            <person name="Huang J."/>
            <person name="Yang P."/>
            <person name="Peng Q."/>
            <person name="Zhang J."/>
            <person name="Jiang W."/>
            <person name="Zhang Z."/>
            <person name="Lin K."/>
            <person name="Ro D.K."/>
            <person name="Chen X."/>
            <person name="Xiong X."/>
            <person name="Shang Y."/>
            <person name="Huang S."/>
            <person name="Zeng J."/>
        </authorList>
    </citation>
    <scope>NUCLEOTIDE SEQUENCE [LARGE SCALE GENOMIC DNA]</scope>
    <source>
        <strain evidence="3">cv. BLH2017</strain>
        <tissue evidence="2">Root</tissue>
    </source>
</reference>
<feature type="compositionally biased region" description="Polar residues" evidence="1">
    <location>
        <begin position="57"/>
        <end position="78"/>
    </location>
</feature>
<evidence type="ECO:0000256" key="1">
    <source>
        <dbReference type="SAM" id="MobiDB-lite"/>
    </source>
</evidence>
<keyword evidence="3" id="KW-1185">Reference proteome</keyword>
<sequence length="436" mass="50508">MEEEKAAAYYDELTRKGEGAARFKQGLGFSSQSSDSSNPTRGSAILSSTSFLSNFVRASSPGKTTDLQKQTQLENVQNKLKKKQNTESLSRVSDKRSPSREIDRLWRRRSRSRDRHDSSRRYRSSSRERTGDRDRGRDRERKSERRRRSRSRSSSNEERRRYRSSSRDRAGARDRDRDRDRERKTERRRRSRSRSSSLDEERRRGRSSRENHSRRRRSRSSSTGDRRLERGRDDGHKHRAEGKKEKENNVGVDYSRLIKGYAEMTAAERVKAKMKLQLAQTAEKDTAKGMGAGWERFEFNKDAPLEDEEMEVTEDDASVVKNIGQSFRFSAVESRREEQIKAAHDEAMFGAPAAQPYNPTEDEPILDEYGKESKEIGLGVNLISEKQISIRKRRTHAQTCAYCDFRYLLSKMVLGEIEPVNSKTDENAEVNTLNRG</sequence>
<dbReference type="Proteomes" id="UP000195402">
    <property type="component" value="Unassembled WGS sequence"/>
</dbReference>
<feature type="compositionally biased region" description="Basic and acidic residues" evidence="1">
    <location>
        <begin position="114"/>
        <end position="143"/>
    </location>
</feature>
<dbReference type="OMA" id="KARMKFQ"/>
<dbReference type="GO" id="GO:0000380">
    <property type="term" value="P:alternative mRNA splicing, via spliceosome"/>
    <property type="evidence" value="ECO:0007669"/>
    <property type="project" value="InterPro"/>
</dbReference>
<dbReference type="PANTHER" id="PTHR31968:SF4">
    <property type="entry name" value="SERINE_ARGININE-RELATED PROTEIN 53"/>
    <property type="match status" value="1"/>
</dbReference>
<evidence type="ECO:0000313" key="2">
    <source>
        <dbReference type="EMBL" id="OVA09118.1"/>
    </source>
</evidence>
<proteinExistence type="predicted"/>
<name>A0A200QF38_MACCD</name>
<dbReference type="STRING" id="56857.A0A200QF38"/>
<gene>
    <name evidence="2" type="ORF">BVC80_9097g215</name>
</gene>
<feature type="compositionally biased region" description="Basic and acidic residues" evidence="1">
    <location>
        <begin position="197"/>
        <end position="211"/>
    </location>
</feature>
<feature type="region of interest" description="Disordered" evidence="1">
    <location>
        <begin position="57"/>
        <end position="248"/>
    </location>
</feature>
<feature type="compositionally biased region" description="Basic and acidic residues" evidence="1">
    <location>
        <begin position="92"/>
        <end position="105"/>
    </location>
</feature>
<comment type="caution">
    <text evidence="2">The sequence shown here is derived from an EMBL/GenBank/DDBJ whole genome shotgun (WGS) entry which is preliminary data.</text>
</comment>
<dbReference type="InParanoid" id="A0A200QF38"/>